<dbReference type="GO" id="GO:0098609">
    <property type="term" value="P:cell-cell adhesion"/>
    <property type="evidence" value="ECO:0000318"/>
    <property type="project" value="GO_Central"/>
</dbReference>
<evidence type="ECO:0000256" key="13">
    <source>
        <dbReference type="ARBA" id="ARBA00023170"/>
    </source>
</evidence>
<dbReference type="Pfam" id="PF01839">
    <property type="entry name" value="FG-GAP"/>
    <property type="match status" value="1"/>
</dbReference>
<evidence type="ECO:0000256" key="10">
    <source>
        <dbReference type="ARBA" id="ARBA00023037"/>
    </source>
</evidence>
<evidence type="ECO:0000256" key="17">
    <source>
        <dbReference type="SAM" id="MobiDB-lite"/>
    </source>
</evidence>
<keyword evidence="6" id="KW-0677">Repeat</keyword>
<dbReference type="InterPro" id="IPR013519">
    <property type="entry name" value="Int_alpha_beta-p"/>
</dbReference>
<dbReference type="PRINTS" id="PR01185">
    <property type="entry name" value="INTEGRINA"/>
</dbReference>
<keyword evidence="4" id="KW-0479">Metal-binding</keyword>
<keyword evidence="11" id="KW-0472">Membrane</keyword>
<gene>
    <name evidence="19" type="primary">ITGAD</name>
</gene>
<dbReference type="GlyGen" id="A0A8V0Z045">
    <property type="glycosylation" value="2 sites"/>
</dbReference>
<evidence type="ECO:0000256" key="14">
    <source>
        <dbReference type="ARBA" id="ARBA00023180"/>
    </source>
</evidence>
<dbReference type="InterPro" id="IPR032695">
    <property type="entry name" value="Integrin_dom_sf"/>
</dbReference>
<feature type="repeat" description="FG-GAP" evidence="15">
    <location>
        <begin position="717"/>
        <end position="777"/>
    </location>
</feature>
<dbReference type="PANTHER" id="PTHR23220">
    <property type="entry name" value="INTEGRIN ALPHA"/>
    <property type="match status" value="1"/>
</dbReference>
<feature type="compositionally biased region" description="Basic residues" evidence="17">
    <location>
        <begin position="1302"/>
        <end position="1319"/>
    </location>
</feature>
<accession>A0A8V0Z045</accession>
<evidence type="ECO:0000256" key="6">
    <source>
        <dbReference type="ARBA" id="ARBA00022737"/>
    </source>
</evidence>
<keyword evidence="13 16" id="KW-0675">Receptor</keyword>
<keyword evidence="3" id="KW-0812">Transmembrane</keyword>
<keyword evidence="21" id="KW-1267">Proteomics identification</keyword>
<dbReference type="InterPro" id="IPR048285">
    <property type="entry name" value="Integrin_alpha_Ig-like_2"/>
</dbReference>
<dbReference type="SUPFAM" id="SSF53300">
    <property type="entry name" value="vWA-like"/>
    <property type="match status" value="1"/>
</dbReference>
<evidence type="ECO:0000256" key="7">
    <source>
        <dbReference type="ARBA" id="ARBA00022837"/>
    </source>
</evidence>
<evidence type="ECO:0000256" key="5">
    <source>
        <dbReference type="ARBA" id="ARBA00022729"/>
    </source>
</evidence>
<dbReference type="InterPro" id="IPR048633">
    <property type="entry name" value="ITGAX-like_Ig_3"/>
</dbReference>
<dbReference type="SMART" id="SM00327">
    <property type="entry name" value="VWA"/>
    <property type="match status" value="1"/>
</dbReference>
<reference evidence="19" key="2">
    <citation type="submission" date="2025-08" db="UniProtKB">
        <authorList>
            <consortium name="Ensembl"/>
        </authorList>
    </citation>
    <scope>IDENTIFICATION</scope>
    <source>
        <strain evidence="19">broiler</strain>
    </source>
</reference>
<evidence type="ECO:0007829" key="21">
    <source>
        <dbReference type="PeptideAtlas" id="A0A8V0Z045"/>
    </source>
</evidence>
<dbReference type="GO" id="GO:0046872">
    <property type="term" value="F:metal ion binding"/>
    <property type="evidence" value="ECO:0007669"/>
    <property type="project" value="UniProtKB-KW"/>
</dbReference>
<dbReference type="GO" id="GO:0038023">
    <property type="term" value="F:signaling receptor activity"/>
    <property type="evidence" value="ECO:0000318"/>
    <property type="project" value="GO_Central"/>
</dbReference>
<keyword evidence="5" id="KW-0732">Signal</keyword>
<dbReference type="Pfam" id="PF21520">
    <property type="entry name" value="ITGAX-like_Ig_3"/>
    <property type="match status" value="1"/>
</dbReference>
<evidence type="ECO:0000256" key="9">
    <source>
        <dbReference type="ARBA" id="ARBA00022989"/>
    </source>
</evidence>
<dbReference type="InterPro" id="IPR036465">
    <property type="entry name" value="vWFA_dom_sf"/>
</dbReference>
<dbReference type="Proteomes" id="UP000000539">
    <property type="component" value="Chromosome 14"/>
</dbReference>
<dbReference type="SUPFAM" id="SSF69318">
    <property type="entry name" value="Integrin alpha N-terminal domain"/>
    <property type="match status" value="1"/>
</dbReference>
<evidence type="ECO:0000256" key="16">
    <source>
        <dbReference type="RuleBase" id="RU003762"/>
    </source>
</evidence>
<sequence>MWVAEPPRRCSAPLSPFCSGPISSGPFPIGAHPHSCSFLSTALRSVPFLPLLVISALGDIVDIGDTRGTEGVGTRGAELGIWGSTVGRCNGAVPQGSYGAALWGSCGAALWGSCGAELRGRPIWLLPFFGSLGPSPPPLPTSSPHGRAWAVGVGQPPLLPAMGPWVLLLLGAALPHSCSSALDVDSAVAFEGPGSFGLSVAQSDDGVLVGAPLDLEGRGRVYRCRVGEKSCRDAGIGDPPAMGPMALGMSMAANGSQLLACGPTAQRMCGENAEVPGFCFLLFSGRSQTTTPRACPTLASDIVFLMDGSGSVADFDFHRMKTFIIEVIKRFRGTDTRFAVVQFSTGVQRHVDFSDFDRLSERDLERRVNEVQQSNGITQTATAIRIVLTHVFTESRAGANKVLIVVTDGQMYGDVLRYSDVIPQAERAGVVRYAIGVGSAFKDSQAAAELQTIASAPPQAHVFRVDNFEALRGIQEQLQEKIFAIEGTRPAFGSSFQLEMAQEGFSALLTPEGAVLGAVGAYDWAGGVFIYGADGKVAFVNASEGEGGVSDAYLGYATESLSLGGLRALVLGAPRYRHVGRLLLFVLQRGGKWELRSDAVGRQVGSYFGAALCALEGSGDGAALLVGVPMFYGDGSGGRVEVCMVLPQGRALQCHQTLRGQAGHPLGRFGASVARLGDIDGDGLHDVAVGAPMEDDERGAIYIFRGEKGGVSGHYSQRIAGSIFHSAPQHFGQALSGGRDLTGDRLPDVAVGAQGQVLLLRSPPLLKVEVTVTFTPPEIPISDFDCHRAEEEPSTAGAATASTANVCFVGTKKSSDSLGSLGATLHYRLELDPGRAARAVFSPGVARSNGTTHVGEGRRCQSFPIRVMGCPADTLSPVGLRVAFEAYGDALQHAQGLRVALSRDTQWAVTAALPFEKNCGEDNQCVPDLRVALSFSGLEELVVGVTEEVTVTVTVHNVGEDAYGAHVELQHPKALSYRKATALQPHRRSLAQHCSSVSPGGGRILCNISHPVLWAGQQLVFAVTMDVPHEAELGDAVQVVALASSVPPPVGSAVARAELPALYSVVLLLTSSPSSTRSVSAGRAALQHRYRLSAQGARRPPGSATIRVPAALRGAELWEELQVEGPQACNSTSHSTGVQDPTPLLQQNPVVNCSVAACREWRCPWGDPLPPGGVEFSVSGRLRWDWVEQLPLPHVELQSSAQLQPEGRRYRNVGRDRLEVRTELRPAPPPVPLGPTLGAVAAGLLLAAAAGAALHKVSAGLRAESEGRGFREAPPTAPGADPAPSAPGRLLPAALQRAAGGRGRRRGRGRRGRGRRGRGRSSERMRGCPGVWGRGCGAGECRGAAVGLLGG</sequence>
<dbReference type="GeneTree" id="ENSGT00940000154838"/>
<dbReference type="InterPro" id="IPR013517">
    <property type="entry name" value="FG-GAP"/>
</dbReference>
<keyword evidence="8 16" id="KW-0130">Cell adhesion</keyword>
<evidence type="ECO:0000256" key="12">
    <source>
        <dbReference type="ARBA" id="ARBA00023157"/>
    </source>
</evidence>
<keyword evidence="7" id="KW-0106">Calcium</keyword>
<evidence type="ECO:0000256" key="8">
    <source>
        <dbReference type="ARBA" id="ARBA00022889"/>
    </source>
</evidence>
<keyword evidence="20" id="KW-1185">Reference proteome</keyword>
<comment type="similarity">
    <text evidence="2 16">Belongs to the integrin alpha chain family.</text>
</comment>
<evidence type="ECO:0000256" key="4">
    <source>
        <dbReference type="ARBA" id="ARBA00022723"/>
    </source>
</evidence>
<dbReference type="InterPro" id="IPR002035">
    <property type="entry name" value="VWF_A"/>
</dbReference>
<organism evidence="19 20">
    <name type="scientific">Gallus gallus</name>
    <name type="common">Chicken</name>
    <dbReference type="NCBI Taxonomy" id="9031"/>
    <lineage>
        <taxon>Eukaryota</taxon>
        <taxon>Metazoa</taxon>
        <taxon>Chordata</taxon>
        <taxon>Craniata</taxon>
        <taxon>Vertebrata</taxon>
        <taxon>Euteleostomi</taxon>
        <taxon>Archelosauria</taxon>
        <taxon>Archosauria</taxon>
        <taxon>Dinosauria</taxon>
        <taxon>Saurischia</taxon>
        <taxon>Theropoda</taxon>
        <taxon>Coelurosauria</taxon>
        <taxon>Aves</taxon>
        <taxon>Neognathae</taxon>
        <taxon>Galloanserae</taxon>
        <taxon>Galliformes</taxon>
        <taxon>Phasianidae</taxon>
        <taxon>Phasianinae</taxon>
        <taxon>Gallus</taxon>
    </lineage>
</organism>
<evidence type="ECO:0000256" key="1">
    <source>
        <dbReference type="ARBA" id="ARBA00004479"/>
    </source>
</evidence>
<dbReference type="Pfam" id="PF00092">
    <property type="entry name" value="VWA"/>
    <property type="match status" value="1"/>
</dbReference>
<evidence type="ECO:0000313" key="19">
    <source>
        <dbReference type="Ensembl" id="ENSGALP00010024286.1"/>
    </source>
</evidence>
<protein>
    <submittedName>
        <fullName evidence="19">Integrin subunit alpha D</fullName>
    </submittedName>
</protein>
<dbReference type="Gene3D" id="2.60.40.1460">
    <property type="entry name" value="Integrin domains. Chain A, domain 2"/>
    <property type="match status" value="1"/>
</dbReference>
<name>A0A8V0Z045_CHICK</name>
<dbReference type="InterPro" id="IPR028994">
    <property type="entry name" value="Integrin_alpha_N"/>
</dbReference>
<reference evidence="19" key="3">
    <citation type="submission" date="2025-09" db="UniProtKB">
        <authorList>
            <consortium name="Ensembl"/>
        </authorList>
    </citation>
    <scope>IDENTIFICATION</scope>
    <source>
        <strain evidence="19">broiler</strain>
    </source>
</reference>
<evidence type="ECO:0000313" key="20">
    <source>
        <dbReference type="Proteomes" id="UP000000539"/>
    </source>
</evidence>
<dbReference type="GO" id="GO:0009986">
    <property type="term" value="C:cell surface"/>
    <property type="evidence" value="ECO:0000318"/>
    <property type="project" value="GO_Central"/>
</dbReference>
<dbReference type="InterPro" id="IPR000413">
    <property type="entry name" value="Integrin_alpha"/>
</dbReference>
<evidence type="ECO:0000256" key="3">
    <source>
        <dbReference type="ARBA" id="ARBA00022692"/>
    </source>
</evidence>
<dbReference type="GO" id="GO:0007229">
    <property type="term" value="P:integrin-mediated signaling pathway"/>
    <property type="evidence" value="ECO:0000318"/>
    <property type="project" value="GO_Central"/>
</dbReference>
<keyword evidence="14" id="KW-0325">Glycoprotein</keyword>
<dbReference type="PRINTS" id="PR00453">
    <property type="entry name" value="VWFADOMAIN"/>
</dbReference>
<feature type="compositionally biased region" description="Low complexity" evidence="17">
    <location>
        <begin position="1278"/>
        <end position="1287"/>
    </location>
</feature>
<dbReference type="SUPFAM" id="SSF69179">
    <property type="entry name" value="Integrin domains"/>
    <property type="match status" value="2"/>
</dbReference>
<evidence type="ECO:0000256" key="11">
    <source>
        <dbReference type="ARBA" id="ARBA00023136"/>
    </source>
</evidence>
<evidence type="ECO:0000256" key="15">
    <source>
        <dbReference type="PROSITE-ProRule" id="PRU00803"/>
    </source>
</evidence>
<feature type="repeat" description="FG-GAP" evidence="15">
    <location>
        <begin position="655"/>
        <end position="713"/>
    </location>
</feature>
<proteinExistence type="evidence at protein level"/>
<reference evidence="19" key="1">
    <citation type="submission" date="2020-11" db="EMBL/GenBank/DDBJ databases">
        <title>Gallus gallus (Chicken) genome, bGalGal1, GRCg7b, maternal haplotype autosomes + Z &amp; W.</title>
        <authorList>
            <person name="Warren W."/>
            <person name="Formenti G."/>
            <person name="Fedrigo O."/>
            <person name="Haase B."/>
            <person name="Mountcastle J."/>
            <person name="Balacco J."/>
            <person name="Tracey A."/>
            <person name="Schneider V."/>
            <person name="Okimoto R."/>
            <person name="Cheng H."/>
            <person name="Hawken R."/>
            <person name="Howe K."/>
            <person name="Jarvis E.D."/>
        </authorList>
    </citation>
    <scope>NUCLEOTIDE SEQUENCE [LARGE SCALE GENOMIC DNA]</scope>
    <source>
        <strain evidence="19">Broiler</strain>
    </source>
</reference>
<dbReference type="PROSITE" id="PS50234">
    <property type="entry name" value="VWFA"/>
    <property type="match status" value="1"/>
</dbReference>
<dbReference type="PROSITE" id="PS51470">
    <property type="entry name" value="FG_GAP"/>
    <property type="match status" value="3"/>
</dbReference>
<evidence type="ECO:0000256" key="2">
    <source>
        <dbReference type="ARBA" id="ARBA00008054"/>
    </source>
</evidence>
<dbReference type="Ensembl" id="ENSGALT00010041468.1">
    <property type="protein sequence ID" value="ENSGALP00010024286.1"/>
    <property type="gene ID" value="ENSGALG00010017188.1"/>
</dbReference>
<dbReference type="SMART" id="SM00191">
    <property type="entry name" value="Int_alpha"/>
    <property type="match status" value="5"/>
</dbReference>
<dbReference type="Pfam" id="PF20805">
    <property type="entry name" value="Integrin_A_Ig_2"/>
    <property type="match status" value="1"/>
</dbReference>
<feature type="region of interest" description="Disordered" evidence="17">
    <location>
        <begin position="1265"/>
        <end position="1329"/>
    </location>
</feature>
<evidence type="ECO:0000259" key="18">
    <source>
        <dbReference type="PROSITE" id="PS50234"/>
    </source>
</evidence>
<dbReference type="Gene3D" id="2.60.40.1510">
    <property type="entry name" value="ntegrin, alpha v. Chain A, domain 3"/>
    <property type="match status" value="1"/>
</dbReference>
<dbReference type="Gene3D" id="3.40.50.410">
    <property type="entry name" value="von Willebrand factor, type A domain"/>
    <property type="match status" value="1"/>
</dbReference>
<dbReference type="FunCoup" id="A0A8V0Z045">
    <property type="interactions" value="29"/>
</dbReference>
<feature type="repeat" description="FG-GAP" evidence="15">
    <location>
        <begin position="181"/>
        <end position="233"/>
    </location>
</feature>
<dbReference type="Gene3D" id="2.60.40.1530">
    <property type="entry name" value="ntegrin, alpha v. Chain A, domain 4"/>
    <property type="match status" value="1"/>
</dbReference>
<dbReference type="Gene3D" id="2.130.10.130">
    <property type="entry name" value="Integrin alpha, N-terminal"/>
    <property type="match status" value="1"/>
</dbReference>
<keyword evidence="9" id="KW-1133">Transmembrane helix</keyword>
<keyword evidence="10 16" id="KW-0401">Integrin</keyword>
<dbReference type="PANTHER" id="PTHR23220:SF118">
    <property type="entry name" value="INTEGRIN ALPHA-X"/>
    <property type="match status" value="1"/>
</dbReference>
<dbReference type="OrthoDB" id="5317514at2759"/>
<comment type="subcellular location">
    <subcellularLocation>
        <location evidence="1 16">Membrane</location>
        <topology evidence="1 16">Single-pass type I membrane protein</topology>
    </subcellularLocation>
</comment>
<dbReference type="GO" id="GO:0008305">
    <property type="term" value="C:integrin complex"/>
    <property type="evidence" value="ECO:0000318"/>
    <property type="project" value="GO_Central"/>
</dbReference>
<feature type="domain" description="VWFA" evidence="18">
    <location>
        <begin position="301"/>
        <end position="482"/>
    </location>
</feature>
<keyword evidence="12" id="KW-1015">Disulfide bond</keyword>